<feature type="transmembrane region" description="Helical" evidence="3">
    <location>
        <begin position="344"/>
        <end position="366"/>
    </location>
</feature>
<feature type="transmembrane region" description="Helical" evidence="3">
    <location>
        <begin position="145"/>
        <end position="166"/>
    </location>
</feature>
<feature type="transmembrane region" description="Helical" evidence="3">
    <location>
        <begin position="314"/>
        <end position="337"/>
    </location>
</feature>
<comment type="subcellular location">
    <subcellularLocation>
        <location evidence="1">Membrane</location>
        <topology evidence="1">Multi-pass membrane protein</topology>
    </subcellularLocation>
</comment>
<keyword evidence="3" id="KW-0812">Transmembrane</keyword>
<evidence type="ECO:0000256" key="2">
    <source>
        <dbReference type="SAM" id="MobiDB-lite"/>
    </source>
</evidence>
<feature type="transmembrane region" description="Helical" evidence="3">
    <location>
        <begin position="75"/>
        <end position="96"/>
    </location>
</feature>
<dbReference type="EMBL" id="JAGMWT010000001">
    <property type="protein sequence ID" value="KAH7139515.1"/>
    <property type="molecule type" value="Genomic_DNA"/>
</dbReference>
<feature type="region of interest" description="Disordered" evidence="2">
    <location>
        <begin position="505"/>
        <end position="528"/>
    </location>
</feature>
<dbReference type="AlphaFoldDB" id="A0A9P9EJV9"/>
<keyword evidence="6" id="KW-1185">Reference proteome</keyword>
<dbReference type="GO" id="GO:0022857">
    <property type="term" value="F:transmembrane transporter activity"/>
    <property type="evidence" value="ECO:0007669"/>
    <property type="project" value="InterPro"/>
</dbReference>
<feature type="compositionally biased region" description="Basic and acidic residues" evidence="2">
    <location>
        <begin position="505"/>
        <end position="522"/>
    </location>
</feature>
<gene>
    <name evidence="5" type="ORF">B0J11DRAFT_45773</name>
</gene>
<feature type="transmembrane region" description="Helical" evidence="3">
    <location>
        <begin position="233"/>
        <end position="251"/>
    </location>
</feature>
<dbReference type="InterPro" id="IPR011701">
    <property type="entry name" value="MFS"/>
</dbReference>
<feature type="transmembrane region" description="Helical" evidence="3">
    <location>
        <begin position="436"/>
        <end position="456"/>
    </location>
</feature>
<dbReference type="PROSITE" id="PS50850">
    <property type="entry name" value="MFS"/>
    <property type="match status" value="1"/>
</dbReference>
<dbReference type="Proteomes" id="UP000700596">
    <property type="component" value="Unassembled WGS sequence"/>
</dbReference>
<comment type="caution">
    <text evidence="5">The sequence shown here is derived from an EMBL/GenBank/DDBJ whole genome shotgun (WGS) entry which is preliminary data.</text>
</comment>
<protein>
    <submittedName>
        <fullName evidence="5">Major facilitator superfamily transporter</fullName>
    </submittedName>
</protein>
<feature type="transmembrane region" description="Helical" evidence="3">
    <location>
        <begin position="282"/>
        <end position="308"/>
    </location>
</feature>
<dbReference type="Pfam" id="PF07690">
    <property type="entry name" value="MFS_1"/>
    <property type="match status" value="1"/>
</dbReference>
<proteinExistence type="predicted"/>
<dbReference type="CDD" id="cd17324">
    <property type="entry name" value="MFS_NepI_like"/>
    <property type="match status" value="1"/>
</dbReference>
<sequence>MTSADSTSAAGLKLGNNNINIDIDIENGNDNDNDNRNDVTATTPKIKNPILRKFYSIITYIPPPARYDPQSPPRFSLSLNLLFAFAAGFTVANLYYNHPILNIIATDFGVKYEEVAQIPTVMQAGYAAGLLFLCPLGDLVRRRPFVVGLVGVTGLLWLGLCLTHSLPIFTTLSFLSAVTTVTPQLMLPLVGDLAPPSRRATSLSIVVSGLMLGIVVARVLSGTMTQFVPWRSVYWMALGLQFTIFVSLYIFMPDYPSTNPGGLSYWKLLWTIVRMLGRHATLLQACVAAFFTSSTFTSFWTTLTFLLAAEPYRYSPLTIGLFGLIGIAAMFFGPIYARNVTDRFVPHLSVLLGLSCCVVGITLGTFVGPFNIAGPVLQAFLLDFGMQTAQIANRSAIYSIEPKRRNGVNTAFMVFTFCGQLMGTAVGNHVYARGGWIASGSASLGFIGFAILTMCARGPWEERWVGWRGGWSMKKKNKDSVDGKVAEGSAGQGETVEEVRIMDVQDHGAGEGCTRDVEKGSEKSATVT</sequence>
<dbReference type="InterPro" id="IPR036259">
    <property type="entry name" value="MFS_trans_sf"/>
</dbReference>
<organism evidence="5 6">
    <name type="scientific">Dendryphion nanum</name>
    <dbReference type="NCBI Taxonomy" id="256645"/>
    <lineage>
        <taxon>Eukaryota</taxon>
        <taxon>Fungi</taxon>
        <taxon>Dikarya</taxon>
        <taxon>Ascomycota</taxon>
        <taxon>Pezizomycotina</taxon>
        <taxon>Dothideomycetes</taxon>
        <taxon>Pleosporomycetidae</taxon>
        <taxon>Pleosporales</taxon>
        <taxon>Torulaceae</taxon>
        <taxon>Dendryphion</taxon>
    </lineage>
</organism>
<evidence type="ECO:0000259" key="4">
    <source>
        <dbReference type="PROSITE" id="PS50850"/>
    </source>
</evidence>
<evidence type="ECO:0000256" key="3">
    <source>
        <dbReference type="SAM" id="Phobius"/>
    </source>
</evidence>
<name>A0A9P9EJV9_9PLEO</name>
<feature type="transmembrane region" description="Helical" evidence="3">
    <location>
        <begin position="116"/>
        <end position="133"/>
    </location>
</feature>
<dbReference type="GO" id="GO:0016020">
    <property type="term" value="C:membrane"/>
    <property type="evidence" value="ECO:0007669"/>
    <property type="project" value="UniProtKB-SubCell"/>
</dbReference>
<dbReference type="InterPro" id="IPR020846">
    <property type="entry name" value="MFS_dom"/>
</dbReference>
<feature type="domain" description="Major facilitator superfamily (MFS) profile" evidence="4">
    <location>
        <begin position="76"/>
        <end position="457"/>
    </location>
</feature>
<evidence type="ECO:0000313" key="6">
    <source>
        <dbReference type="Proteomes" id="UP000700596"/>
    </source>
</evidence>
<accession>A0A9P9EJV9</accession>
<dbReference type="PANTHER" id="PTHR42910">
    <property type="entry name" value="TRANSPORTER SCO4007-RELATED"/>
    <property type="match status" value="1"/>
</dbReference>
<dbReference type="PANTHER" id="PTHR42910:SF1">
    <property type="entry name" value="MAJOR FACILITATOR SUPERFAMILY (MFS) PROFILE DOMAIN-CONTAINING PROTEIN"/>
    <property type="match status" value="1"/>
</dbReference>
<feature type="transmembrane region" description="Helical" evidence="3">
    <location>
        <begin position="410"/>
        <end position="430"/>
    </location>
</feature>
<evidence type="ECO:0000256" key="1">
    <source>
        <dbReference type="ARBA" id="ARBA00004141"/>
    </source>
</evidence>
<reference evidence="5" key="1">
    <citation type="journal article" date="2021" name="Nat. Commun.">
        <title>Genetic determinants of endophytism in the Arabidopsis root mycobiome.</title>
        <authorList>
            <person name="Mesny F."/>
            <person name="Miyauchi S."/>
            <person name="Thiergart T."/>
            <person name="Pickel B."/>
            <person name="Atanasova L."/>
            <person name="Karlsson M."/>
            <person name="Huettel B."/>
            <person name="Barry K.W."/>
            <person name="Haridas S."/>
            <person name="Chen C."/>
            <person name="Bauer D."/>
            <person name="Andreopoulos W."/>
            <person name="Pangilinan J."/>
            <person name="LaButti K."/>
            <person name="Riley R."/>
            <person name="Lipzen A."/>
            <person name="Clum A."/>
            <person name="Drula E."/>
            <person name="Henrissat B."/>
            <person name="Kohler A."/>
            <person name="Grigoriev I.V."/>
            <person name="Martin F.M."/>
            <person name="Hacquard S."/>
        </authorList>
    </citation>
    <scope>NUCLEOTIDE SEQUENCE</scope>
    <source>
        <strain evidence="5">MPI-CAGE-CH-0243</strain>
    </source>
</reference>
<keyword evidence="3" id="KW-1133">Transmembrane helix</keyword>
<feature type="transmembrane region" description="Helical" evidence="3">
    <location>
        <begin position="203"/>
        <end position="221"/>
    </location>
</feature>
<feature type="region of interest" description="Disordered" evidence="2">
    <location>
        <begin position="478"/>
        <end position="497"/>
    </location>
</feature>
<keyword evidence="3" id="KW-0472">Membrane</keyword>
<evidence type="ECO:0000313" key="5">
    <source>
        <dbReference type="EMBL" id="KAH7139515.1"/>
    </source>
</evidence>
<dbReference type="Gene3D" id="1.20.1250.20">
    <property type="entry name" value="MFS general substrate transporter like domains"/>
    <property type="match status" value="1"/>
</dbReference>
<dbReference type="OrthoDB" id="2105912at2759"/>
<dbReference type="SUPFAM" id="SSF103473">
    <property type="entry name" value="MFS general substrate transporter"/>
    <property type="match status" value="1"/>
</dbReference>